<dbReference type="Proteomes" id="UP000314982">
    <property type="component" value="Unassembled WGS sequence"/>
</dbReference>
<dbReference type="GeneTree" id="ENSGT01120000273227"/>
<dbReference type="AlphaFoldDB" id="A0A4W5LIB9"/>
<proteinExistence type="predicted"/>
<reference evidence="2" key="1">
    <citation type="submission" date="2018-06" db="EMBL/GenBank/DDBJ databases">
        <title>Genome assembly of Danube salmon.</title>
        <authorList>
            <person name="Macqueen D.J."/>
            <person name="Gundappa M.K."/>
        </authorList>
    </citation>
    <scope>NUCLEOTIDE SEQUENCE [LARGE SCALE GENOMIC DNA]</scope>
</reference>
<protein>
    <submittedName>
        <fullName evidence="1">Uncharacterized protein</fullName>
    </submittedName>
</protein>
<keyword evidence="2" id="KW-1185">Reference proteome</keyword>
<name>A0A4W5LIB9_9TELE</name>
<sequence length="124" mass="14171">MEKFLLEKLVHYNLSADLSGKMLTFPQETNTAHNHILFSLATAKDDAFVIFKRMAAGEIEQRSKNGATDLGQLWLDGLVQNMTVLNIPHNVTLGHIWEGSSEINFLGRESGWRAPLYFTYIRYR</sequence>
<dbReference type="Ensembl" id="ENSHHUT00000026571.1">
    <property type="protein sequence ID" value="ENSHHUP00000025562.1"/>
    <property type="gene ID" value="ENSHHUG00000016108.1"/>
</dbReference>
<evidence type="ECO:0000313" key="1">
    <source>
        <dbReference type="Ensembl" id="ENSHHUP00000025562.1"/>
    </source>
</evidence>
<dbReference type="STRING" id="62062.ENSHHUP00000025562"/>
<organism evidence="1 2">
    <name type="scientific">Hucho hucho</name>
    <name type="common">huchen</name>
    <dbReference type="NCBI Taxonomy" id="62062"/>
    <lineage>
        <taxon>Eukaryota</taxon>
        <taxon>Metazoa</taxon>
        <taxon>Chordata</taxon>
        <taxon>Craniata</taxon>
        <taxon>Vertebrata</taxon>
        <taxon>Euteleostomi</taxon>
        <taxon>Actinopterygii</taxon>
        <taxon>Neopterygii</taxon>
        <taxon>Teleostei</taxon>
        <taxon>Protacanthopterygii</taxon>
        <taxon>Salmoniformes</taxon>
        <taxon>Salmonidae</taxon>
        <taxon>Salmoninae</taxon>
        <taxon>Hucho</taxon>
    </lineage>
</organism>
<evidence type="ECO:0000313" key="2">
    <source>
        <dbReference type="Proteomes" id="UP000314982"/>
    </source>
</evidence>
<reference evidence="1" key="3">
    <citation type="submission" date="2025-09" db="UniProtKB">
        <authorList>
            <consortium name="Ensembl"/>
        </authorList>
    </citation>
    <scope>IDENTIFICATION</scope>
</reference>
<accession>A0A4W5LIB9</accession>
<reference evidence="1" key="2">
    <citation type="submission" date="2025-08" db="UniProtKB">
        <authorList>
            <consortium name="Ensembl"/>
        </authorList>
    </citation>
    <scope>IDENTIFICATION</scope>
</reference>